<sequence>LMGEGTGDRLMEVLVVCGGGMYGGDEMNSLTLNVALKDLTGNRIGELSKEYLCIAPDSLAPSASLPPYGAVNKVNNKPRLSIGKLHLRFNKS</sequence>
<gene>
    <name evidence="1" type="ORF">C5167_023972</name>
</gene>
<name>A0A4Y7JN95_PAPSO</name>
<accession>A0A4Y7JN95</accession>
<feature type="non-terminal residue" evidence="1">
    <location>
        <position position="1"/>
    </location>
</feature>
<organism evidence="1 2">
    <name type="scientific">Papaver somniferum</name>
    <name type="common">Opium poppy</name>
    <dbReference type="NCBI Taxonomy" id="3469"/>
    <lineage>
        <taxon>Eukaryota</taxon>
        <taxon>Viridiplantae</taxon>
        <taxon>Streptophyta</taxon>
        <taxon>Embryophyta</taxon>
        <taxon>Tracheophyta</taxon>
        <taxon>Spermatophyta</taxon>
        <taxon>Magnoliopsida</taxon>
        <taxon>Ranunculales</taxon>
        <taxon>Papaveraceae</taxon>
        <taxon>Papaveroideae</taxon>
        <taxon>Papaver</taxon>
    </lineage>
</organism>
<evidence type="ECO:0000313" key="1">
    <source>
        <dbReference type="EMBL" id="RZC62207.1"/>
    </source>
</evidence>
<dbReference type="EMBL" id="CM010719">
    <property type="protein sequence ID" value="RZC62207.1"/>
    <property type="molecule type" value="Genomic_DNA"/>
</dbReference>
<protein>
    <submittedName>
        <fullName evidence="1">Uncharacterized protein</fullName>
    </submittedName>
</protein>
<dbReference type="Proteomes" id="UP000316621">
    <property type="component" value="Chromosome 5"/>
</dbReference>
<reference evidence="1 2" key="1">
    <citation type="journal article" date="2018" name="Science">
        <title>The opium poppy genome and morphinan production.</title>
        <authorList>
            <person name="Guo L."/>
            <person name="Winzer T."/>
            <person name="Yang X."/>
            <person name="Li Y."/>
            <person name="Ning Z."/>
            <person name="He Z."/>
            <person name="Teodor R."/>
            <person name="Lu Y."/>
            <person name="Bowser T.A."/>
            <person name="Graham I.A."/>
            <person name="Ye K."/>
        </authorList>
    </citation>
    <scope>NUCLEOTIDE SEQUENCE [LARGE SCALE GENOMIC DNA]</scope>
    <source>
        <strain evidence="2">cv. HN1</strain>
        <tissue evidence="1">Leaves</tissue>
    </source>
</reference>
<keyword evidence="2" id="KW-1185">Reference proteome</keyword>
<dbReference type="Gramene" id="RZC62207">
    <property type="protein sequence ID" value="RZC62207"/>
    <property type="gene ID" value="C5167_023972"/>
</dbReference>
<dbReference type="AlphaFoldDB" id="A0A4Y7JN95"/>
<evidence type="ECO:0000313" key="2">
    <source>
        <dbReference type="Proteomes" id="UP000316621"/>
    </source>
</evidence>
<proteinExistence type="predicted"/>